<proteinExistence type="predicted"/>
<dbReference type="Proteomes" id="UP001361570">
    <property type="component" value="Unassembled WGS sequence"/>
</dbReference>
<evidence type="ECO:0000313" key="2">
    <source>
        <dbReference type="Proteomes" id="UP001361570"/>
    </source>
</evidence>
<name>A0ABU8DYW0_9ACTN</name>
<keyword evidence="2" id="KW-1185">Reference proteome</keyword>
<gene>
    <name evidence="1" type="ORF">TEK04_20020</name>
</gene>
<sequence length="99" mass="10514">MRGINGTPAFMVQTNQDLRVSGGHRQTTTPEYEQLVQQLVEATGDDADDAVEAYTDYLNEQAVVVPLVTSTGVAVRSTQVQGIDGQLLGTPATGACFVE</sequence>
<comment type="caution">
    <text evidence="1">The sequence shown here is derived from an EMBL/GenBank/DDBJ whole genome shotgun (WGS) entry which is preliminary data.</text>
</comment>
<evidence type="ECO:0000313" key="1">
    <source>
        <dbReference type="EMBL" id="MEI4274016.1"/>
    </source>
</evidence>
<evidence type="ECO:0008006" key="3">
    <source>
        <dbReference type="Google" id="ProtNLM"/>
    </source>
</evidence>
<protein>
    <recommendedName>
        <fullName evidence="3">Peptide/nickel transport system substrate-binding protein</fullName>
    </recommendedName>
</protein>
<dbReference type="Gene3D" id="3.10.105.10">
    <property type="entry name" value="Dipeptide-binding Protein, Domain 3"/>
    <property type="match status" value="1"/>
</dbReference>
<organism evidence="1 2">
    <name type="scientific">Klenkia sesuvii</name>
    <dbReference type="NCBI Taxonomy" id="3103137"/>
    <lineage>
        <taxon>Bacteria</taxon>
        <taxon>Bacillati</taxon>
        <taxon>Actinomycetota</taxon>
        <taxon>Actinomycetes</taxon>
        <taxon>Geodermatophilales</taxon>
        <taxon>Geodermatophilaceae</taxon>
        <taxon>Klenkia</taxon>
    </lineage>
</organism>
<dbReference type="RefSeq" id="WP_336406132.1">
    <property type="nucleotide sequence ID" value="NZ_JBAPLU010000032.1"/>
</dbReference>
<dbReference type="Gene3D" id="3.40.190.10">
    <property type="entry name" value="Periplasmic binding protein-like II"/>
    <property type="match status" value="1"/>
</dbReference>
<dbReference type="EMBL" id="JBAPLU010000032">
    <property type="protein sequence ID" value="MEI4274016.1"/>
    <property type="molecule type" value="Genomic_DNA"/>
</dbReference>
<accession>A0ABU8DYW0</accession>
<reference evidence="1 2" key="1">
    <citation type="submission" date="2024-03" db="EMBL/GenBank/DDBJ databases">
        <title>Draft genome sequence of Klenkia sp. LSe6-5.</title>
        <authorList>
            <person name="Duangmal K."/>
            <person name="Chantavorakit T."/>
        </authorList>
    </citation>
    <scope>NUCLEOTIDE SEQUENCE [LARGE SCALE GENOMIC DNA]</scope>
    <source>
        <strain evidence="1 2">LSe6-5</strain>
    </source>
</reference>